<dbReference type="Pfam" id="PF01882">
    <property type="entry name" value="DUF58"/>
    <property type="match status" value="1"/>
</dbReference>
<keyword evidence="1" id="KW-0472">Membrane</keyword>
<keyword evidence="1" id="KW-1133">Transmembrane helix</keyword>
<dbReference type="PANTHER" id="PTHR34351">
    <property type="entry name" value="SLR1927 PROTEIN-RELATED"/>
    <property type="match status" value="1"/>
</dbReference>
<sequence length="431" mass="49888">MGNIVIFILIVFILFIYAYIAGGQVAIIIAMMFIIAPIISIILTLIVKRKIEIYTYIPNVDIEKDEVLEVNVTIKNNSIMPIPFIDIVFFKSLNLELLKSEVLRCTIAPHETITFKMPYRGALRGKGNIGIRTIVLKDYLGILKLPLLNYLNKDEFRRDITVMPRIFDVNQTNKELFNFINVKKFRGDGEEHEVNDLIGEPGYELREYIPGDSLRRINWKVSAKRNTLMVRKSIESIGKKRVLILDPCKYAIKASGSLRYGNEKNSKVYNTLNKEILIVEERTLEFLISVADSIVKNKNNVEIYLFENDMWKTFNIKDKNDISSMQYKLATYKFLDKSKNSKENRLPISEFSRNIKFMTGGEAVVFTGYPDKRLSDLINQCESFNTQINTIWIKSSNKMFIQESCVRRNIINIMEEQSLDEVPINLEDIVI</sequence>
<accession>A0A1M6I6M9</accession>
<keyword evidence="1" id="KW-0812">Transmembrane</keyword>
<organism evidence="3 4">
    <name type="scientific">Clostridium cavendishii DSM 21758</name>
    <dbReference type="NCBI Taxonomy" id="1121302"/>
    <lineage>
        <taxon>Bacteria</taxon>
        <taxon>Bacillati</taxon>
        <taxon>Bacillota</taxon>
        <taxon>Clostridia</taxon>
        <taxon>Eubacteriales</taxon>
        <taxon>Clostridiaceae</taxon>
        <taxon>Clostridium</taxon>
    </lineage>
</organism>
<evidence type="ECO:0000313" key="3">
    <source>
        <dbReference type="EMBL" id="SHJ30062.1"/>
    </source>
</evidence>
<gene>
    <name evidence="3" type="ORF">SAMN02745163_01709</name>
</gene>
<dbReference type="AlphaFoldDB" id="A0A1M6I6M9"/>
<evidence type="ECO:0000256" key="1">
    <source>
        <dbReference type="SAM" id="Phobius"/>
    </source>
</evidence>
<dbReference type="InterPro" id="IPR002881">
    <property type="entry name" value="DUF58"/>
</dbReference>
<evidence type="ECO:0000313" key="4">
    <source>
        <dbReference type="Proteomes" id="UP000184310"/>
    </source>
</evidence>
<name>A0A1M6I6M9_9CLOT</name>
<protein>
    <recommendedName>
        <fullName evidence="2">DUF58 domain-containing protein</fullName>
    </recommendedName>
</protein>
<dbReference type="RefSeq" id="WP_072986249.1">
    <property type="nucleotide sequence ID" value="NZ_FQZB01000007.1"/>
</dbReference>
<feature type="domain" description="DUF58" evidence="2">
    <location>
        <begin position="204"/>
        <end position="268"/>
    </location>
</feature>
<dbReference type="OrthoDB" id="9778037at2"/>
<dbReference type="STRING" id="1121302.SAMN02745163_01709"/>
<feature type="transmembrane region" description="Helical" evidence="1">
    <location>
        <begin position="5"/>
        <end position="21"/>
    </location>
</feature>
<dbReference type="Proteomes" id="UP000184310">
    <property type="component" value="Unassembled WGS sequence"/>
</dbReference>
<dbReference type="EMBL" id="FQZB01000007">
    <property type="protein sequence ID" value="SHJ30062.1"/>
    <property type="molecule type" value="Genomic_DNA"/>
</dbReference>
<keyword evidence="4" id="KW-1185">Reference proteome</keyword>
<proteinExistence type="predicted"/>
<evidence type="ECO:0000259" key="2">
    <source>
        <dbReference type="Pfam" id="PF01882"/>
    </source>
</evidence>
<reference evidence="3 4" key="1">
    <citation type="submission" date="2016-11" db="EMBL/GenBank/DDBJ databases">
        <authorList>
            <person name="Jaros S."/>
            <person name="Januszkiewicz K."/>
            <person name="Wedrychowicz H."/>
        </authorList>
    </citation>
    <scope>NUCLEOTIDE SEQUENCE [LARGE SCALE GENOMIC DNA]</scope>
    <source>
        <strain evidence="3 4">DSM 21758</strain>
    </source>
</reference>
<feature type="transmembrane region" description="Helical" evidence="1">
    <location>
        <begin position="27"/>
        <end position="47"/>
    </location>
</feature>